<dbReference type="Gene3D" id="2.30.230.10">
    <property type="entry name" value="Lipovitellin, beta-sheet shell regions, chain A"/>
    <property type="match status" value="1"/>
</dbReference>
<dbReference type="PROSITE" id="PS51211">
    <property type="entry name" value="VITELLOGENIN"/>
    <property type="match status" value="1"/>
</dbReference>
<evidence type="ECO:0000259" key="6">
    <source>
        <dbReference type="PROSITE" id="PS51211"/>
    </source>
</evidence>
<feature type="domain" description="Vitellogenin" evidence="6">
    <location>
        <begin position="62"/>
        <end position="746"/>
    </location>
</feature>
<dbReference type="PANTHER" id="PTHR23345">
    <property type="entry name" value="VITELLOGENIN-RELATED"/>
    <property type="match status" value="1"/>
</dbReference>
<dbReference type="InterPro" id="IPR015816">
    <property type="entry name" value="Vitellinogen_b-sht_N"/>
</dbReference>
<keyword evidence="1" id="KW-0732">Signal</keyword>
<dbReference type="SUPFAM" id="SSF48431">
    <property type="entry name" value="Lipovitellin-phosvitin complex, superhelical domain"/>
    <property type="match status" value="1"/>
</dbReference>
<comment type="caution">
    <text evidence="7">The sequence shown here is derived from an EMBL/GenBank/DDBJ whole genome shotgun (WGS) entry which is preliminary data.</text>
</comment>
<protein>
    <recommendedName>
        <fullName evidence="6">Vitellogenin domain-containing protein</fullName>
    </recommendedName>
</protein>
<evidence type="ECO:0000256" key="5">
    <source>
        <dbReference type="PROSITE-ProRule" id="PRU00557"/>
    </source>
</evidence>
<accession>A0A5N5SZW6</accession>
<reference evidence="7 8" key="1">
    <citation type="journal article" date="2019" name="PLoS Biol.">
        <title>Sex chromosomes control vertical transmission of feminizing Wolbachia symbionts in an isopod.</title>
        <authorList>
            <person name="Becking T."/>
            <person name="Chebbi M.A."/>
            <person name="Giraud I."/>
            <person name="Moumen B."/>
            <person name="Laverre T."/>
            <person name="Caubet Y."/>
            <person name="Peccoud J."/>
            <person name="Gilbert C."/>
            <person name="Cordaux R."/>
        </authorList>
    </citation>
    <scope>NUCLEOTIDE SEQUENCE [LARGE SCALE GENOMIC DNA]</scope>
    <source>
        <strain evidence="7">ANa2</strain>
        <tissue evidence="7">Whole body excluding digestive tract and cuticle</tissue>
    </source>
</reference>
<gene>
    <name evidence="7" type="ORF">Anas_09237</name>
</gene>
<evidence type="ECO:0000313" key="7">
    <source>
        <dbReference type="EMBL" id="KAB7499582.1"/>
    </source>
</evidence>
<evidence type="ECO:0000256" key="1">
    <source>
        <dbReference type="ARBA" id="ARBA00022729"/>
    </source>
</evidence>
<evidence type="ECO:0000256" key="3">
    <source>
        <dbReference type="ARBA" id="ARBA00023157"/>
    </source>
</evidence>
<dbReference type="InterPro" id="IPR050733">
    <property type="entry name" value="Vitellogenin/Apolipophorin"/>
</dbReference>
<dbReference type="Gene3D" id="1.25.10.20">
    <property type="entry name" value="Vitellinogen, superhelical"/>
    <property type="match status" value="1"/>
</dbReference>
<dbReference type="InterPro" id="IPR015819">
    <property type="entry name" value="Lipid_transp_b-sht_shell"/>
</dbReference>
<dbReference type="EMBL" id="SEYY01017815">
    <property type="protein sequence ID" value="KAB7499582.1"/>
    <property type="molecule type" value="Genomic_DNA"/>
</dbReference>
<dbReference type="InterPro" id="IPR015255">
    <property type="entry name" value="Vitellinogen_open_b-sht"/>
</dbReference>
<dbReference type="GO" id="GO:0005319">
    <property type="term" value="F:lipid transporter activity"/>
    <property type="evidence" value="ECO:0007669"/>
    <property type="project" value="InterPro"/>
</dbReference>
<feature type="non-terminal residue" evidence="7">
    <location>
        <position position="1"/>
    </location>
</feature>
<keyword evidence="8" id="KW-1185">Reference proteome</keyword>
<dbReference type="InterPro" id="IPR001747">
    <property type="entry name" value="Vitellogenin_N"/>
</dbReference>
<dbReference type="SMART" id="SM00638">
    <property type="entry name" value="LPD_N"/>
    <property type="match status" value="1"/>
</dbReference>
<name>A0A5N5SZW6_9CRUS</name>
<proteinExistence type="predicted"/>
<evidence type="ECO:0000256" key="2">
    <source>
        <dbReference type="ARBA" id="ARBA00022761"/>
    </source>
</evidence>
<keyword evidence="2" id="KW-0758">Storage protein</keyword>
<dbReference type="Pfam" id="PF01347">
    <property type="entry name" value="Vitellogenin_N"/>
    <property type="match status" value="1"/>
</dbReference>
<evidence type="ECO:0000256" key="4">
    <source>
        <dbReference type="ARBA" id="ARBA00023180"/>
    </source>
</evidence>
<organism evidence="7 8">
    <name type="scientific">Armadillidium nasatum</name>
    <dbReference type="NCBI Taxonomy" id="96803"/>
    <lineage>
        <taxon>Eukaryota</taxon>
        <taxon>Metazoa</taxon>
        <taxon>Ecdysozoa</taxon>
        <taxon>Arthropoda</taxon>
        <taxon>Crustacea</taxon>
        <taxon>Multicrustacea</taxon>
        <taxon>Malacostraca</taxon>
        <taxon>Eumalacostraca</taxon>
        <taxon>Peracarida</taxon>
        <taxon>Isopoda</taxon>
        <taxon>Oniscidea</taxon>
        <taxon>Crinocheta</taxon>
        <taxon>Armadillidiidae</taxon>
        <taxon>Armadillidium</taxon>
    </lineage>
</organism>
<dbReference type="SMART" id="SM01169">
    <property type="entry name" value="DUF1943"/>
    <property type="match status" value="1"/>
</dbReference>
<sequence length="2313" mass="266159">LLLRSEVQDVRFGHRNLFGTIHNFWYRYYRYVGYVYLESTSTASFPRCVSECVVTGLQKLYYVPGYTYTYKYKGSSQVTVEGIEGATTDLQWQVDADLHWTSPCDVVLDLKNPVLNGIKDEEFVDLTKFPAMFSMSEGTVQGICFHPQEEPHNVNFKKGIIASLQNTLPSLSVIHSNKTYKEVKVFVVVVVIVVFSPASGVRRPASGPSSPPSGVQCPFPVSDIRGPGSGVRSPESGVDALGSCPTQYTVKSENAKFKISKFKNHFDCSGYDVKLPKALKVGNLFRNSLFSPRISSSICVQEIENGILDTVKCEDSKIYNPTLSKTKYLSFKQLSYLEFQRKSVMNFPFISNDTEYRLTNLQFEEMMPPHSSNYVPILSDMLEDLCRKITENAGDSLPNLVNKLVKLLVKIPSMNFLMFYEKIKANKICPQSTHFKYIFMDLLAYVDHEAAIKIMVDETVSGKLTGFRKELYSTSISSFKMISAKSIEYILPLFQNPKSSSYVLLIAGNMINKYCSSDVDCFNNASIYEVFTLLSKSLRDSCSDSFISDEKRHELLLILKAIGNMGYINHSLKVEIFRCVSSKVLTSVLRVTAIQSLRLISCSNKIKDDLLKITFDEEEETEIRVEAFLQTVRCLNSKDFETLNLNLMKIDFNKDKIVQIDEYNMTSSRNIDKSYFVKSFGLGFDSKSNLIFDETNNLQKYENSLYLSYLNEVEKFLQISSRIKNNLPFNFFEKDEENINLETIDLNILELYGKTVLLNLIKSSNEKLFSKKNLSFSSKGKKKHEWDAFIRFFDKEIFFFSLHLGEKELQKANLKSVNNEIIKALYKVINNMRWKDINSTRVFHNNFEIFMPTVQGIPAVIKWDTSLLFGLDVRKDFSANLQEYQVNPKFDSQIRFFIGYHFGSKVGVRSQTNVDLSPDMFLRIRRNENNKITIHAKTKESEIKILNIRSEIYLFRKLLNNPFDEKIFPKVLVDSKSTITNSCIPPKNSNSRTGTRLCWNFNMSNIHKGNIFPFGAPSTVNFYLELDNKHTKAIELSSLFENKAGHSFLRFELEGLASGVQKLGKIDFNASTSPTYKSLGIFTLGKENSSPFGLILVVNNKENKQGSKKWISLFSTSKTGIFSSRDKLFSMTYEVPKYNATSRPNIDFKLKTLNNLADIININIKVLADVRCKTYEESFQMHQRIKQSVKQMLHEFNNDSSYLFMRIPLEKTLGDHLKKSLKHFADSDVIFSIPFDFIPHEIEIQIGSGDLQTRSSLKTLTYEKVVSQYKFSTKLEGGKSLGGAKVEGFIAFKGLLDGDLVVTSKFNGKFGNSNEYQTDAFVKHYTEGTTVDLKAQNLSRKKLLALFKYSRSELAKSNVKEEAEESGTPLLQVEGPISIFLSDDKEQEELNLTISRFTRGNYQILAGYTLQKDVSKAYIDFRSPNKDIVYVTFSLNHPDANFAQVKYQMKILNILKVDMESENTEKKFNTNIMLHILPNSSKERLLTGYSQLDYEGQQFQAKLTSENKAKRSSVESVLVDSTYDVSTEERFYHFKGNIKWPSETFLYNIELNLGSPEEVSIYKRLLVEINKPYQTYLLELLYHDHVFRANIGDVTTFLRVNSNSKDVFGFGSNFCYVLEPNHKNTQLAGQVNMTFPNVDPIVIKMEFTSELPEIGLQLIEFDETLIQGINFKFITEILLPTKSLSNLTLSIEKNSTENRFDFKIFENGNKFVFIHTEMLKNGQLVFNLFTFTKNIKISSKLLTKDSSFTLYPNKEWSTSNYTLGGRYIKGSDHIYEDDSIRKSIEDYKILNSINGNVNYLAQVTIPQTTMTGVVNLYLNREEYEKVSVSLESIELSRGSYKTEVIFRSPFFESDPRILLESTMTPKVKSLTLSYQHEASVSPSLTFSGTYNSILKDQKTLYFFIKLNETEIEMTSTFDDNIVYTPFYNEGFTFNGSLRSYNDLYGFSSAHCDPGYLELGYRKESEGVNYVTKFGLEEDLILVGIDRIHKEPNSLSEICLKRNEFQERVTMVSVGLISKAFLQVQSFYNVTEIAKFLTETDENSKQLSSEFKKLIENIWQEILLKILNEESKYLTRDLNHVFKDTRRKLKNIFKDFKTEKWFPDITNWIENVKNSHNMILRRYDELSRHLKSQFIDSFDELWKEISSNFDQINHVLRTIQKKIIHCDISKFLRSSSLWKLLEIRWDFVVEHFKVEFGVLRELFSKSSAVINEEVKHVWKTLVSSYPRMQGYFEGLVNWAYTKEPLKNLMKKIFTLSVDPEGGSLDLEVPLRSPAHSLRSAWVKIGLPNNLSKDYFRIPFVNFNIWQEIILRSKK</sequence>
<dbReference type="GO" id="GO:0045735">
    <property type="term" value="F:nutrient reservoir activity"/>
    <property type="evidence" value="ECO:0007669"/>
    <property type="project" value="UniProtKB-KW"/>
</dbReference>
<dbReference type="Proteomes" id="UP000326759">
    <property type="component" value="Unassembled WGS sequence"/>
</dbReference>
<comment type="caution">
    <text evidence="5">Lacks conserved residue(s) required for the propagation of feature annotation.</text>
</comment>
<dbReference type="SUPFAM" id="SSF56968">
    <property type="entry name" value="Lipovitellin-phosvitin complex, beta-sheet shell regions"/>
    <property type="match status" value="2"/>
</dbReference>
<dbReference type="InterPro" id="IPR011030">
    <property type="entry name" value="Lipovitellin_superhlx_dom"/>
</dbReference>
<dbReference type="PANTHER" id="PTHR23345:SF15">
    <property type="entry name" value="VITELLOGENIN 1-RELATED"/>
    <property type="match status" value="1"/>
</dbReference>
<keyword evidence="4" id="KW-0325">Glycoprotein</keyword>
<evidence type="ECO:0000313" key="8">
    <source>
        <dbReference type="Proteomes" id="UP000326759"/>
    </source>
</evidence>
<keyword evidence="3" id="KW-1015">Disulfide bond</keyword>
<dbReference type="OrthoDB" id="6484170at2759"/>